<keyword evidence="4 11" id="KW-0349">Heme</keyword>
<dbReference type="InterPro" id="IPR002024">
    <property type="entry name" value="Bacterioferritin"/>
</dbReference>
<dbReference type="FunFam" id="1.20.1260.10:FF:000005">
    <property type="entry name" value="Bacterioferritin"/>
    <property type="match status" value="1"/>
</dbReference>
<comment type="catalytic activity">
    <reaction evidence="7">
        <text>Fe(2+)(in) = Fe(2+)(out)</text>
        <dbReference type="Rhea" id="RHEA:28486"/>
        <dbReference type="ChEBI" id="CHEBI:29033"/>
    </reaction>
</comment>
<dbReference type="PRINTS" id="PR00601">
    <property type="entry name" value="BACFERRITIN"/>
</dbReference>
<evidence type="ECO:0000259" key="12">
    <source>
        <dbReference type="PROSITE" id="PS50905"/>
    </source>
</evidence>
<comment type="function">
    <text evidence="9">Iron-storage protein, whose ferroxidase center binds Fe(2+), oxidizes it using dioxygen to Fe(3+), and participates in the subsequent Fe(3+) oxide mineral core formation within the central cavity of the BFR protein shell.</text>
</comment>
<evidence type="ECO:0000256" key="9">
    <source>
        <dbReference type="PIRNR" id="PIRNR002560"/>
    </source>
</evidence>
<organism evidence="13">
    <name type="scientific">uncultured Frankineae bacterium</name>
    <dbReference type="NCBI Taxonomy" id="437475"/>
    <lineage>
        <taxon>Bacteria</taxon>
        <taxon>Bacillati</taxon>
        <taxon>Actinomycetota</taxon>
        <taxon>Actinomycetes</taxon>
        <taxon>Frankiales</taxon>
        <taxon>environmental samples</taxon>
    </lineage>
</organism>
<keyword evidence="13" id="KW-0560">Oxidoreductase</keyword>
<comment type="catalytic activity">
    <reaction evidence="8 9">
        <text>4 Fe(2+) + O2 + 4 H(+) = 4 Fe(3+) + 2 H2O</text>
        <dbReference type="Rhea" id="RHEA:11148"/>
        <dbReference type="ChEBI" id="CHEBI:15377"/>
        <dbReference type="ChEBI" id="CHEBI:15378"/>
        <dbReference type="ChEBI" id="CHEBI:15379"/>
        <dbReference type="ChEBI" id="CHEBI:29033"/>
        <dbReference type="ChEBI" id="CHEBI:29034"/>
        <dbReference type="EC" id="1.16.3.1"/>
    </reaction>
</comment>
<evidence type="ECO:0000256" key="1">
    <source>
        <dbReference type="ARBA" id="ARBA00001970"/>
    </source>
</evidence>
<sequence>MQGDERVIEILNEVLTNELTATNQYYLHYAMQKNWGFTRLAQHTYDESIDEMKHADQLISRILFLEGHPNLQRLGSVRIGERVREQFEADMAIEILAIATLRRGIGVCSEAGDTVTRLLLESILSSEEEHIDYLETQLSLLESLGDQDYLSLQVGVGGH</sequence>
<dbReference type="GO" id="GO:0008199">
    <property type="term" value="F:ferric iron binding"/>
    <property type="evidence" value="ECO:0007669"/>
    <property type="project" value="InterPro"/>
</dbReference>
<feature type="binding site" evidence="10">
    <location>
        <position position="127"/>
    </location>
    <ligand>
        <name>Fe cation</name>
        <dbReference type="ChEBI" id="CHEBI:24875"/>
        <label>1</label>
    </ligand>
</feature>
<feature type="domain" description="Ferritin-like diiron" evidence="12">
    <location>
        <begin position="1"/>
        <end position="145"/>
    </location>
</feature>
<dbReference type="GO" id="GO:0006826">
    <property type="term" value="P:iron ion transport"/>
    <property type="evidence" value="ECO:0007669"/>
    <property type="project" value="InterPro"/>
</dbReference>
<feature type="binding site" evidence="10">
    <location>
        <position position="127"/>
    </location>
    <ligand>
        <name>Fe cation</name>
        <dbReference type="ChEBI" id="CHEBI:24875"/>
        <label>2</label>
    </ligand>
</feature>
<comment type="similarity">
    <text evidence="9 11">Belongs to the bacterioferritin family.</text>
</comment>
<feature type="binding site" evidence="10">
    <location>
        <position position="51"/>
    </location>
    <ligand>
        <name>Fe cation</name>
        <dbReference type="ChEBI" id="CHEBI:24875"/>
        <label>2</label>
    </ligand>
</feature>
<evidence type="ECO:0000256" key="10">
    <source>
        <dbReference type="PIRSR" id="PIRSR002560-1"/>
    </source>
</evidence>
<dbReference type="PIRSF" id="PIRSF002560">
    <property type="entry name" value="Bacterioferritin"/>
    <property type="match status" value="1"/>
</dbReference>
<reference evidence="13" key="1">
    <citation type="submission" date="2020-02" db="EMBL/GenBank/DDBJ databases">
        <authorList>
            <person name="Meier V. D."/>
        </authorList>
    </citation>
    <scope>NUCLEOTIDE SEQUENCE</scope>
    <source>
        <strain evidence="13">AVDCRST_MAG16</strain>
    </source>
</reference>
<evidence type="ECO:0000256" key="6">
    <source>
        <dbReference type="ARBA" id="ARBA00023004"/>
    </source>
</evidence>
<dbReference type="GO" id="GO:0020037">
    <property type="term" value="F:heme binding"/>
    <property type="evidence" value="ECO:0007669"/>
    <property type="project" value="TreeGrafter"/>
</dbReference>
<dbReference type="EC" id="1.16.3.1" evidence="9"/>
<feature type="binding site" description="axial binding residue" evidence="10">
    <location>
        <position position="52"/>
    </location>
    <ligand>
        <name>heme b</name>
        <dbReference type="ChEBI" id="CHEBI:60344"/>
        <note>ligand shared between dimeric partners</note>
    </ligand>
    <ligandPart>
        <name>Fe</name>
        <dbReference type="ChEBI" id="CHEBI:18248"/>
    </ligandPart>
</feature>
<dbReference type="NCBIfam" id="TIGR00754">
    <property type="entry name" value="bfr"/>
    <property type="match status" value="1"/>
</dbReference>
<dbReference type="PANTHER" id="PTHR30295">
    <property type="entry name" value="BACTERIOFERRITIN"/>
    <property type="match status" value="1"/>
</dbReference>
<evidence type="ECO:0000256" key="8">
    <source>
        <dbReference type="ARBA" id="ARBA00047990"/>
    </source>
</evidence>
<dbReference type="GO" id="GO:0006879">
    <property type="term" value="P:intracellular iron ion homeostasis"/>
    <property type="evidence" value="ECO:0007669"/>
    <property type="project" value="UniProtKB-KW"/>
</dbReference>
<keyword evidence="6 9" id="KW-0408">Iron</keyword>
<evidence type="ECO:0000256" key="7">
    <source>
        <dbReference type="ARBA" id="ARBA00036243"/>
    </source>
</evidence>
<accession>A0A6J4LY97</accession>
<feature type="binding site" evidence="10">
    <location>
        <position position="18"/>
    </location>
    <ligand>
        <name>Fe cation</name>
        <dbReference type="ChEBI" id="CHEBI:24875"/>
        <label>1</label>
    </ligand>
</feature>
<dbReference type="SUPFAM" id="SSF47240">
    <property type="entry name" value="Ferritin-like"/>
    <property type="match status" value="1"/>
</dbReference>
<dbReference type="CDD" id="cd00907">
    <property type="entry name" value="Bacterioferritin"/>
    <property type="match status" value="1"/>
</dbReference>
<evidence type="ECO:0000256" key="2">
    <source>
        <dbReference type="ARBA" id="ARBA00011637"/>
    </source>
</evidence>
<dbReference type="InterPro" id="IPR012347">
    <property type="entry name" value="Ferritin-like"/>
</dbReference>
<dbReference type="InterPro" id="IPR008331">
    <property type="entry name" value="Ferritin_DPS_dom"/>
</dbReference>
<feature type="binding site" evidence="10">
    <location>
        <position position="130"/>
    </location>
    <ligand>
        <name>Fe cation</name>
        <dbReference type="ChEBI" id="CHEBI:24875"/>
        <label>2</label>
    </ligand>
</feature>
<dbReference type="InterPro" id="IPR009040">
    <property type="entry name" value="Ferritin-like_diiron"/>
</dbReference>
<feature type="binding site" evidence="10">
    <location>
        <position position="94"/>
    </location>
    <ligand>
        <name>Fe cation</name>
        <dbReference type="ChEBI" id="CHEBI:24875"/>
        <label>2</label>
    </ligand>
</feature>
<dbReference type="Gene3D" id="1.20.1260.10">
    <property type="match status" value="1"/>
</dbReference>
<protein>
    <recommendedName>
        <fullName evidence="9 11">Bacterioferritin</fullName>
        <ecNumber evidence="9">1.16.3.1</ecNumber>
    </recommendedName>
</protein>
<dbReference type="AlphaFoldDB" id="A0A6J4LY97"/>
<comment type="cofactor">
    <cofactor evidence="1">
        <name>heme b</name>
        <dbReference type="ChEBI" id="CHEBI:60344"/>
    </cofactor>
</comment>
<evidence type="ECO:0000256" key="3">
    <source>
        <dbReference type="ARBA" id="ARBA00022434"/>
    </source>
</evidence>
<keyword evidence="5 9" id="KW-0479">Metal-binding</keyword>
<evidence type="ECO:0000256" key="5">
    <source>
        <dbReference type="ARBA" id="ARBA00022723"/>
    </source>
</evidence>
<dbReference type="PROSITE" id="PS50905">
    <property type="entry name" value="FERRITIN_LIKE"/>
    <property type="match status" value="1"/>
</dbReference>
<name>A0A6J4LY97_9ACTN</name>
<dbReference type="InterPro" id="IPR009078">
    <property type="entry name" value="Ferritin-like_SF"/>
</dbReference>
<dbReference type="GO" id="GO:0005829">
    <property type="term" value="C:cytosol"/>
    <property type="evidence" value="ECO:0007669"/>
    <property type="project" value="TreeGrafter"/>
</dbReference>
<feature type="binding site" evidence="10">
    <location>
        <position position="50"/>
    </location>
    <ligand>
        <name>Fe cation</name>
        <dbReference type="ChEBI" id="CHEBI:24875"/>
        <label>3</label>
    </ligand>
</feature>
<keyword evidence="3 9" id="KW-0409">Iron storage</keyword>
<feature type="binding site" evidence="10">
    <location>
        <position position="54"/>
    </location>
    <ligand>
        <name>Fe cation</name>
        <dbReference type="ChEBI" id="CHEBI:24875"/>
        <label>1</label>
    </ligand>
</feature>
<evidence type="ECO:0000313" key="13">
    <source>
        <dbReference type="EMBL" id="CAA9345053.1"/>
    </source>
</evidence>
<evidence type="ECO:0000256" key="11">
    <source>
        <dbReference type="RuleBase" id="RU000623"/>
    </source>
</evidence>
<dbReference type="Pfam" id="PF00210">
    <property type="entry name" value="Ferritin"/>
    <property type="match status" value="1"/>
</dbReference>
<dbReference type="PROSITE" id="PS00549">
    <property type="entry name" value="BACTERIOFERRITIN"/>
    <property type="match status" value="1"/>
</dbReference>
<dbReference type="GO" id="GO:0004322">
    <property type="term" value="F:ferroxidase activity"/>
    <property type="evidence" value="ECO:0007669"/>
    <property type="project" value="UniProtKB-EC"/>
</dbReference>
<proteinExistence type="inferred from homology"/>
<evidence type="ECO:0000256" key="4">
    <source>
        <dbReference type="ARBA" id="ARBA00022617"/>
    </source>
</evidence>
<dbReference type="EMBL" id="CADCUE010000180">
    <property type="protein sequence ID" value="CAA9345053.1"/>
    <property type="molecule type" value="Genomic_DNA"/>
</dbReference>
<gene>
    <name evidence="13" type="ORF">AVDCRST_MAG16-1971</name>
</gene>
<dbReference type="PANTHER" id="PTHR30295:SF0">
    <property type="entry name" value="BACTERIOFERRITIN"/>
    <property type="match status" value="1"/>
</dbReference>
<feature type="binding site" evidence="10">
    <location>
        <position position="51"/>
    </location>
    <ligand>
        <name>Fe cation</name>
        <dbReference type="ChEBI" id="CHEBI:24875"/>
        <label>1</label>
    </ligand>
</feature>
<comment type="subunit">
    <text evidence="2">Homooligomer of 24 subunits, arranged as 12 dimers, that are packed together to form an approximately spherical molecule with a central cavity, in which large amounts of iron can be deposited.</text>
</comment>